<comment type="caution">
    <text evidence="1">The sequence shown here is derived from an EMBL/GenBank/DDBJ whole genome shotgun (WGS) entry which is preliminary data.</text>
</comment>
<evidence type="ECO:0000313" key="2">
    <source>
        <dbReference type="Proteomes" id="UP000722050"/>
    </source>
</evidence>
<proteinExistence type="predicted"/>
<organism evidence="1 2">
    <name type="scientific">Mogibacterium diversum</name>
    <dbReference type="NCBI Taxonomy" id="114527"/>
    <lineage>
        <taxon>Bacteria</taxon>
        <taxon>Bacillati</taxon>
        <taxon>Bacillota</taxon>
        <taxon>Clostridia</taxon>
        <taxon>Peptostreptococcales</taxon>
        <taxon>Anaerovoracaceae</taxon>
        <taxon>Mogibacterium</taxon>
    </lineage>
</organism>
<dbReference type="Gene3D" id="2.40.70.10">
    <property type="entry name" value="Acid Proteases"/>
    <property type="match status" value="1"/>
</dbReference>
<dbReference type="Proteomes" id="UP000722050">
    <property type="component" value="Unassembled WGS sequence"/>
</dbReference>
<dbReference type="EMBL" id="JABZQH010000190">
    <property type="protein sequence ID" value="MBF1352547.1"/>
    <property type="molecule type" value="Genomic_DNA"/>
</dbReference>
<protein>
    <submittedName>
        <fullName evidence="1">Uncharacterized protein</fullName>
    </submittedName>
</protein>
<evidence type="ECO:0000313" key="1">
    <source>
        <dbReference type="EMBL" id="MBF1352547.1"/>
    </source>
</evidence>
<reference evidence="1" key="1">
    <citation type="submission" date="2020-04" db="EMBL/GenBank/DDBJ databases">
        <title>Deep metagenomics examines the oral microbiome during advanced dental caries in children, revealing novel taxa and co-occurrences with host molecules.</title>
        <authorList>
            <person name="Baker J.L."/>
            <person name="Morton J.T."/>
            <person name="Dinis M."/>
            <person name="Alvarez R."/>
            <person name="Tran N.C."/>
            <person name="Knight R."/>
            <person name="Edlund A."/>
        </authorList>
    </citation>
    <scope>NUCLEOTIDE SEQUENCE</scope>
    <source>
        <strain evidence="1">JCVI_24_bin.8</strain>
    </source>
</reference>
<name>A0A930EH69_9FIRM</name>
<gene>
    <name evidence="1" type="ORF">HXM71_05440</name>
</gene>
<dbReference type="AlphaFoldDB" id="A0A930EH69"/>
<sequence>MNAMIDTGFTYCAIDSTFAADSCGIIIDNEKEVYNTDLQNKVRYITLSSLQLSGKSYEKLYCFILDFRGKFKEYAPKFIIGANALKQELWEFDLKNFMLSPQATSTNSKPIYIPWKNYNKKNSPFLDAILISAIIDKKKGLYLFDLGSRFNKVSTQNGFIPTEYKLIERASLSKALSLQETGFLEDEVDVSGIKYKTKLAVTDENIGTLNADFLQGVRFVLNYKKKRLEVYQ</sequence>
<accession>A0A930EH69</accession>
<dbReference type="InterPro" id="IPR021109">
    <property type="entry name" value="Peptidase_aspartic_dom_sf"/>
</dbReference>